<name>A0A5J4R015_9ZZZZ</name>
<organism evidence="1">
    <name type="scientific">termite gut metagenome</name>
    <dbReference type="NCBI Taxonomy" id="433724"/>
    <lineage>
        <taxon>unclassified sequences</taxon>
        <taxon>metagenomes</taxon>
        <taxon>organismal metagenomes</taxon>
    </lineage>
</organism>
<dbReference type="EMBL" id="SNRY01002089">
    <property type="protein sequence ID" value="KAA6326858.1"/>
    <property type="molecule type" value="Genomic_DNA"/>
</dbReference>
<gene>
    <name evidence="1" type="ORF">EZS27_024090</name>
</gene>
<protein>
    <submittedName>
        <fullName evidence="1">Uncharacterized protein</fullName>
    </submittedName>
</protein>
<sequence>MLNLSFTLFEYVGLEVNDYILFEGQRFTLLINYRPKKKSTIEYQYDVPFYGIESELKKALVLLEEETSFSLDDTPAVHLQLIVDNINRIKNSNAWTIGQVISSARKTITYDAVNCFDGLKKLAETYETEWWVEGTTLNLSRCEHGTPLELGYGQGLKSLLKDENEHAFFFTRLYPLGSTRNIDRSVYGSKRLHLPGDIRYVEQNTHLGIVEYSEEAAFKDIYPRRVGTVSAVRTEEVTGEDGNPFVIYYFSDSGLTFNPNDYEIAGLVKHSIFESGELNGRDFEVNWNAQTSEFEIITQFPEAGAQLLGAGGVMIPQTGDKYVLYNLRMPSEYYALAEQELLAAVADFLQKYSMDTAVYKAASDYVYFSENNIHPVIGRRVKLLSPEYFASGSRESRIVSVSRKLGNPSVIRRMPR</sequence>
<evidence type="ECO:0000313" key="1">
    <source>
        <dbReference type="EMBL" id="KAA6326858.1"/>
    </source>
</evidence>
<dbReference type="AlphaFoldDB" id="A0A5J4R015"/>
<comment type="caution">
    <text evidence="1">The sequence shown here is derived from an EMBL/GenBank/DDBJ whole genome shotgun (WGS) entry which is preliminary data.</text>
</comment>
<accession>A0A5J4R015</accession>
<reference evidence="1" key="1">
    <citation type="submission" date="2019-03" db="EMBL/GenBank/DDBJ databases">
        <title>Single cell metagenomics reveals metabolic interactions within the superorganism composed of flagellate Streblomastix strix and complex community of Bacteroidetes bacteria on its surface.</title>
        <authorList>
            <person name="Treitli S.C."/>
            <person name="Kolisko M."/>
            <person name="Husnik F."/>
            <person name="Keeling P."/>
            <person name="Hampl V."/>
        </authorList>
    </citation>
    <scope>NUCLEOTIDE SEQUENCE</scope>
    <source>
        <strain evidence="1">STM</strain>
    </source>
</reference>
<proteinExistence type="predicted"/>